<dbReference type="PANTHER" id="PTHR34478:SF1">
    <property type="entry name" value="PROTEIN LEMA"/>
    <property type="match status" value="1"/>
</dbReference>
<dbReference type="STRING" id="1802758.A3A96_04200"/>
<evidence type="ECO:0000313" key="7">
    <source>
        <dbReference type="EMBL" id="OHB01737.1"/>
    </source>
</evidence>
<evidence type="ECO:0000256" key="5">
    <source>
        <dbReference type="ARBA" id="ARBA00023136"/>
    </source>
</evidence>
<evidence type="ECO:0000256" key="2">
    <source>
        <dbReference type="ARBA" id="ARBA00008854"/>
    </source>
</evidence>
<keyword evidence="3 6" id="KW-0812">Transmembrane</keyword>
<keyword evidence="5 6" id="KW-0472">Membrane</keyword>
<organism evidence="7 8">
    <name type="scientific">Candidatus Zambryskibacteria bacterium RIFCSPLOWO2_01_FULL_39_39</name>
    <dbReference type="NCBI Taxonomy" id="1802758"/>
    <lineage>
        <taxon>Bacteria</taxon>
        <taxon>Candidatus Zambryskiibacteriota</taxon>
    </lineage>
</organism>
<evidence type="ECO:0000256" key="3">
    <source>
        <dbReference type="ARBA" id="ARBA00022692"/>
    </source>
</evidence>
<gene>
    <name evidence="7" type="ORF">A3A96_04200</name>
</gene>
<dbReference type="GO" id="GO:0016020">
    <property type="term" value="C:membrane"/>
    <property type="evidence" value="ECO:0007669"/>
    <property type="project" value="UniProtKB-SubCell"/>
</dbReference>
<evidence type="ECO:0000256" key="6">
    <source>
        <dbReference type="SAM" id="Phobius"/>
    </source>
</evidence>
<proteinExistence type="inferred from homology"/>
<dbReference type="Pfam" id="PF04011">
    <property type="entry name" value="LemA"/>
    <property type="match status" value="1"/>
</dbReference>
<name>A0A1G2TWR4_9BACT</name>
<reference evidence="7 8" key="1">
    <citation type="journal article" date="2016" name="Nat. Commun.">
        <title>Thousands of microbial genomes shed light on interconnected biogeochemical processes in an aquifer system.</title>
        <authorList>
            <person name="Anantharaman K."/>
            <person name="Brown C.T."/>
            <person name="Hug L.A."/>
            <person name="Sharon I."/>
            <person name="Castelle C.J."/>
            <person name="Probst A.J."/>
            <person name="Thomas B.C."/>
            <person name="Singh A."/>
            <person name="Wilkins M.J."/>
            <person name="Karaoz U."/>
            <person name="Brodie E.L."/>
            <person name="Williams K.H."/>
            <person name="Hubbard S.S."/>
            <person name="Banfield J.F."/>
        </authorList>
    </citation>
    <scope>NUCLEOTIDE SEQUENCE [LARGE SCALE GENOMIC DNA]</scope>
</reference>
<protein>
    <recommendedName>
        <fullName evidence="9">LemA family protein</fullName>
    </recommendedName>
</protein>
<dbReference type="Proteomes" id="UP000177707">
    <property type="component" value="Unassembled WGS sequence"/>
</dbReference>
<comment type="similarity">
    <text evidence="2">Belongs to the LemA family.</text>
</comment>
<sequence length="185" mass="20916">MTFSTVILILVAVAVFWFIFAYNRFVRLITRAKEAWSDIEVQMKRRYDLIPNLVSTVKGYATHESTAFENVTKARAMAIGAQNIEEKGKAENMLSGALKSLFAVAEAYPDLKANQNFLELQRELSDTENKIQAARRFYNTNVRDLNIATDTFPSNFVAKTFNFSKMEFFDLGGDGAASEPVKVQF</sequence>
<evidence type="ECO:0000256" key="4">
    <source>
        <dbReference type="ARBA" id="ARBA00022989"/>
    </source>
</evidence>
<evidence type="ECO:0000256" key="1">
    <source>
        <dbReference type="ARBA" id="ARBA00004167"/>
    </source>
</evidence>
<accession>A0A1G2TWR4</accession>
<dbReference type="EMBL" id="MHWB01000010">
    <property type="protein sequence ID" value="OHB01737.1"/>
    <property type="molecule type" value="Genomic_DNA"/>
</dbReference>
<dbReference type="InterPro" id="IPR023353">
    <property type="entry name" value="LemA-like_dom_sf"/>
</dbReference>
<dbReference type="SUPFAM" id="SSF140478">
    <property type="entry name" value="LemA-like"/>
    <property type="match status" value="1"/>
</dbReference>
<comment type="caution">
    <text evidence="7">The sequence shown here is derived from an EMBL/GenBank/DDBJ whole genome shotgun (WGS) entry which is preliminary data.</text>
</comment>
<dbReference type="Gene3D" id="1.20.1440.20">
    <property type="entry name" value="LemA-like domain"/>
    <property type="match status" value="1"/>
</dbReference>
<comment type="subcellular location">
    <subcellularLocation>
        <location evidence="1">Membrane</location>
        <topology evidence="1">Single-pass membrane protein</topology>
    </subcellularLocation>
</comment>
<keyword evidence="4 6" id="KW-1133">Transmembrane helix</keyword>
<dbReference type="PANTHER" id="PTHR34478">
    <property type="entry name" value="PROTEIN LEMA"/>
    <property type="match status" value="1"/>
</dbReference>
<dbReference type="InterPro" id="IPR007156">
    <property type="entry name" value="MamQ_LemA"/>
</dbReference>
<evidence type="ECO:0008006" key="9">
    <source>
        <dbReference type="Google" id="ProtNLM"/>
    </source>
</evidence>
<evidence type="ECO:0000313" key="8">
    <source>
        <dbReference type="Proteomes" id="UP000177707"/>
    </source>
</evidence>
<dbReference type="AlphaFoldDB" id="A0A1G2TWR4"/>
<feature type="transmembrane region" description="Helical" evidence="6">
    <location>
        <begin position="6"/>
        <end position="23"/>
    </location>
</feature>